<keyword evidence="1" id="KW-0472">Membrane</keyword>
<dbReference type="EMBL" id="QJJM01000011">
    <property type="protein sequence ID" value="PXW72898.1"/>
    <property type="molecule type" value="Genomic_DNA"/>
</dbReference>
<evidence type="ECO:0008006" key="4">
    <source>
        <dbReference type="Google" id="ProtNLM"/>
    </source>
</evidence>
<evidence type="ECO:0000256" key="1">
    <source>
        <dbReference type="SAM" id="Phobius"/>
    </source>
</evidence>
<sequence>MSKSLTSQSDQILADAAAVKRRVQMGPSIGSKSRALKREHLWKKIAAIAISIGVILVAAGIVGAIIDGIGFYGVLLTVLAAVVATVVLGSGMKLKVPTPERLAKEPLKVLAGKTEIWLESQRPALPAPAVTLVDQIGVQLDMLAPQLQTLEENSEPAREIRKLVGEHLPELITGYRKIPASMRQEKRGERTPDEQLIHGLGVIEREIASATRTIAEGDADKLAIRGRYLELKYDGVADTE</sequence>
<reference evidence="2 3" key="1">
    <citation type="submission" date="2018-05" db="EMBL/GenBank/DDBJ databases">
        <title>Genomic Encyclopedia of Type Strains, Phase IV (KMG-IV): sequencing the most valuable type-strain genomes for metagenomic binning, comparative biology and taxonomic classification.</title>
        <authorList>
            <person name="Goeker M."/>
        </authorList>
    </citation>
    <scope>NUCLEOTIDE SEQUENCE [LARGE SCALE GENOMIC DNA]</scope>
    <source>
        <strain evidence="2 3">DSM 3183</strain>
    </source>
</reference>
<protein>
    <recommendedName>
        <fullName evidence="4">5-bromo-4-chloroindolyl phosphate hydrolysis protein</fullName>
    </recommendedName>
</protein>
<accession>A0A2V3UW36</accession>
<organism evidence="2 3">
    <name type="scientific">Blastomonas natatoria</name>
    <dbReference type="NCBI Taxonomy" id="34015"/>
    <lineage>
        <taxon>Bacteria</taxon>
        <taxon>Pseudomonadati</taxon>
        <taxon>Pseudomonadota</taxon>
        <taxon>Alphaproteobacteria</taxon>
        <taxon>Sphingomonadales</taxon>
        <taxon>Sphingomonadaceae</taxon>
        <taxon>Blastomonas</taxon>
    </lineage>
</organism>
<evidence type="ECO:0000313" key="3">
    <source>
        <dbReference type="Proteomes" id="UP000248014"/>
    </source>
</evidence>
<dbReference type="OrthoDB" id="7594143at2"/>
<feature type="transmembrane region" description="Helical" evidence="1">
    <location>
        <begin position="45"/>
        <end position="66"/>
    </location>
</feature>
<keyword evidence="3" id="KW-1185">Reference proteome</keyword>
<keyword evidence="1" id="KW-0812">Transmembrane</keyword>
<proteinExistence type="predicted"/>
<name>A0A2V3UW36_9SPHN</name>
<dbReference type="Proteomes" id="UP000248014">
    <property type="component" value="Unassembled WGS sequence"/>
</dbReference>
<keyword evidence="1" id="KW-1133">Transmembrane helix</keyword>
<dbReference type="AlphaFoldDB" id="A0A2V3UW36"/>
<evidence type="ECO:0000313" key="2">
    <source>
        <dbReference type="EMBL" id="PXW72898.1"/>
    </source>
</evidence>
<comment type="caution">
    <text evidence="2">The sequence shown here is derived from an EMBL/GenBank/DDBJ whole genome shotgun (WGS) entry which is preliminary data.</text>
</comment>
<dbReference type="RefSeq" id="WP_110299597.1">
    <property type="nucleotide sequence ID" value="NZ_QJJM01000011.1"/>
</dbReference>
<gene>
    <name evidence="2" type="ORF">C7451_11119</name>
</gene>
<feature type="transmembrane region" description="Helical" evidence="1">
    <location>
        <begin position="72"/>
        <end position="92"/>
    </location>
</feature>